<evidence type="ECO:0000256" key="1">
    <source>
        <dbReference type="ARBA" id="ARBA00022729"/>
    </source>
</evidence>
<dbReference type="PANTHER" id="PTHR31836:SF28">
    <property type="entry name" value="SRCR DOMAIN-CONTAINING PROTEIN-RELATED"/>
    <property type="match status" value="1"/>
</dbReference>
<dbReference type="CDD" id="cd22191">
    <property type="entry name" value="DPBB_RlpA_EXP_N-like"/>
    <property type="match status" value="1"/>
</dbReference>
<evidence type="ECO:0000313" key="3">
    <source>
        <dbReference type="EMBL" id="KAL0638540.1"/>
    </source>
</evidence>
<proteinExistence type="predicted"/>
<dbReference type="Proteomes" id="UP001447188">
    <property type="component" value="Unassembled WGS sequence"/>
</dbReference>
<feature type="chain" id="PRO_5045791281" description="RlpA-like protein double-psi beta-barrel domain-containing protein" evidence="2">
    <location>
        <begin position="20"/>
        <end position="296"/>
    </location>
</feature>
<name>A0ABR3GRJ1_9PEZI</name>
<evidence type="ECO:0008006" key="5">
    <source>
        <dbReference type="Google" id="ProtNLM"/>
    </source>
</evidence>
<evidence type="ECO:0000256" key="2">
    <source>
        <dbReference type="SAM" id="SignalP"/>
    </source>
</evidence>
<organism evidence="3 4">
    <name type="scientific">Discina gigas</name>
    <dbReference type="NCBI Taxonomy" id="1032678"/>
    <lineage>
        <taxon>Eukaryota</taxon>
        <taxon>Fungi</taxon>
        <taxon>Dikarya</taxon>
        <taxon>Ascomycota</taxon>
        <taxon>Pezizomycotina</taxon>
        <taxon>Pezizomycetes</taxon>
        <taxon>Pezizales</taxon>
        <taxon>Discinaceae</taxon>
        <taxon>Discina</taxon>
    </lineage>
</organism>
<reference evidence="3 4" key="1">
    <citation type="submission" date="2024-02" db="EMBL/GenBank/DDBJ databases">
        <title>Discinaceae phylogenomics.</title>
        <authorList>
            <person name="Dirks A.C."/>
            <person name="James T.Y."/>
        </authorList>
    </citation>
    <scope>NUCLEOTIDE SEQUENCE [LARGE SCALE GENOMIC DNA]</scope>
    <source>
        <strain evidence="3 4">ACD0624</strain>
    </source>
</reference>
<dbReference type="PANTHER" id="PTHR31836">
    <property type="match status" value="1"/>
</dbReference>
<protein>
    <recommendedName>
        <fullName evidence="5">RlpA-like protein double-psi beta-barrel domain-containing protein</fullName>
    </recommendedName>
</protein>
<gene>
    <name evidence="3" type="ORF">Q9L58_002476</name>
</gene>
<dbReference type="SUPFAM" id="SSF50685">
    <property type="entry name" value="Barwin-like endoglucanases"/>
    <property type="match status" value="1"/>
</dbReference>
<dbReference type="EMBL" id="JBBBZM010000021">
    <property type="protein sequence ID" value="KAL0638540.1"/>
    <property type="molecule type" value="Genomic_DNA"/>
</dbReference>
<sequence>MKFSAAALGFMLAFNGVLAAPIIKERAIEIVTIVQTVTEVVHTTSTVLVPAVPTETPASVPSAAIQETPSAVAQLVAVTPTPYYAPSASESATSVEPTSALPTPLPPISIPSTTVPIPVSTILPTPTPIVVPTPTSIVVPTPTPIVVPTPTSIAVPTTTYVPPVATLAAPAPAPAPAPPTSAPQAFANTGSATFYDVGLGSCGLESIPSDYVIALSWARMDATYNANPNKNIQCGKKIRCQQVVTPTNPNPPVITVTIVDRCPGCDANNLDFSRGAYQAMGCTEFQGVCPFTWSFI</sequence>
<dbReference type="InterPro" id="IPR036908">
    <property type="entry name" value="RlpA-like_sf"/>
</dbReference>
<dbReference type="Gene3D" id="2.40.40.10">
    <property type="entry name" value="RlpA-like domain"/>
    <property type="match status" value="1"/>
</dbReference>
<accession>A0ABR3GRJ1</accession>
<comment type="caution">
    <text evidence="3">The sequence shown here is derived from an EMBL/GenBank/DDBJ whole genome shotgun (WGS) entry which is preliminary data.</text>
</comment>
<evidence type="ECO:0000313" key="4">
    <source>
        <dbReference type="Proteomes" id="UP001447188"/>
    </source>
</evidence>
<feature type="signal peptide" evidence="2">
    <location>
        <begin position="1"/>
        <end position="19"/>
    </location>
</feature>
<keyword evidence="4" id="KW-1185">Reference proteome</keyword>
<keyword evidence="1 2" id="KW-0732">Signal</keyword>
<dbReference type="InterPro" id="IPR051477">
    <property type="entry name" value="Expansin_CellWall"/>
</dbReference>